<gene>
    <name evidence="1" type="ORF">N791_00205</name>
</gene>
<reference evidence="1 2" key="1">
    <citation type="submission" date="2013-08" db="EMBL/GenBank/DDBJ databases">
        <title>Genomic analysis of Lysobacter defluvii.</title>
        <authorList>
            <person name="Wang Q."/>
            <person name="Wang G."/>
        </authorList>
    </citation>
    <scope>NUCLEOTIDE SEQUENCE [LARGE SCALE GENOMIC DNA]</scope>
    <source>
        <strain evidence="1 2">IMMIB APB-9</strain>
    </source>
</reference>
<comment type="caution">
    <text evidence="1">The sequence shown here is derived from an EMBL/GenBank/DDBJ whole genome shotgun (WGS) entry which is preliminary data.</text>
</comment>
<sequence>MLFSGSLASVASIAAASVLARRQTGSVASAPNATSHWLWGEPAMHRHRMDLRHTLAGYAIHHASSLFWATFHEAGLERTRVAPSRLAPAVAAMALVVDYGVAPRRLTPGFERHLSRTGLAVVYAAFAGGLALGSRLARRLE</sequence>
<protein>
    <submittedName>
        <fullName evidence="1">Uncharacterized protein</fullName>
    </submittedName>
</protein>
<dbReference type="RefSeq" id="WP_052106462.1">
    <property type="nucleotide sequence ID" value="NZ_AUHT01000006.1"/>
</dbReference>
<dbReference type="STRING" id="1385515.GCA_000423325_01201"/>
<organism evidence="1 2">
    <name type="scientific">Lysobacter defluvii IMMIB APB-9 = DSM 18482</name>
    <dbReference type="NCBI Taxonomy" id="1385515"/>
    <lineage>
        <taxon>Bacteria</taxon>
        <taxon>Pseudomonadati</taxon>
        <taxon>Pseudomonadota</taxon>
        <taxon>Gammaproteobacteria</taxon>
        <taxon>Lysobacterales</taxon>
        <taxon>Lysobacteraceae</taxon>
        <taxon>Novilysobacter</taxon>
    </lineage>
</organism>
<accession>A0A0A0MBP1</accession>
<dbReference type="EMBL" id="AVBH01000001">
    <property type="protein sequence ID" value="KGO99882.1"/>
    <property type="molecule type" value="Genomic_DNA"/>
</dbReference>
<dbReference type="eggNOG" id="ENOG5032UM7">
    <property type="taxonomic scope" value="Bacteria"/>
</dbReference>
<dbReference type="AlphaFoldDB" id="A0A0A0MBP1"/>
<name>A0A0A0MBP1_9GAMM</name>
<evidence type="ECO:0000313" key="2">
    <source>
        <dbReference type="Proteomes" id="UP000030003"/>
    </source>
</evidence>
<proteinExistence type="predicted"/>
<dbReference type="Proteomes" id="UP000030003">
    <property type="component" value="Unassembled WGS sequence"/>
</dbReference>
<evidence type="ECO:0000313" key="1">
    <source>
        <dbReference type="EMBL" id="KGO99882.1"/>
    </source>
</evidence>
<keyword evidence="2" id="KW-1185">Reference proteome</keyword>